<evidence type="ECO:0008006" key="4">
    <source>
        <dbReference type="Google" id="ProtNLM"/>
    </source>
</evidence>
<dbReference type="PANTHER" id="PTHR36424">
    <property type="entry name" value="PHEROMONE-REGULATED MEMBRANE PROTEIN 6"/>
    <property type="match status" value="1"/>
</dbReference>
<comment type="caution">
    <text evidence="2">The sequence shown here is derived from an EMBL/GenBank/DDBJ whole genome shotgun (WGS) entry which is preliminary data.</text>
</comment>
<proteinExistence type="predicted"/>
<feature type="transmembrane region" description="Helical" evidence="1">
    <location>
        <begin position="73"/>
        <end position="92"/>
    </location>
</feature>
<evidence type="ECO:0000313" key="2">
    <source>
        <dbReference type="EMBL" id="KAH6599614.1"/>
    </source>
</evidence>
<evidence type="ECO:0000313" key="3">
    <source>
        <dbReference type="Proteomes" id="UP001648503"/>
    </source>
</evidence>
<gene>
    <name evidence="2" type="ORF">BASA50_002956</name>
</gene>
<protein>
    <recommendedName>
        <fullName evidence="4">ABC transmembrane type-1 domain-containing protein</fullName>
    </recommendedName>
</protein>
<dbReference type="Proteomes" id="UP001648503">
    <property type="component" value="Unassembled WGS sequence"/>
</dbReference>
<sequence>MPSFNTIILPRLDCINFAVQKPVSAWSHIGRFCLLTSVRMVPLLYLTEISFFVLLFTMVKMHNNVELESYMPAIYSGILAVSLVLSLVLFGIDYRCARRTVISSSIEEAVSNRLAYYYFSVNCTKRYAFLSAIRNPFDKAFDALTFFVYFRLKEWKHIIVQVPRQWGYMLFVWWFIMVGNPLRRTRDSDAQSGPNSAIAPNLLPALPDMLRSNSLPQAMFIMAMLMITIWIMQVACLVISILAYPVLLAFLPLPSLDQYCTETIQERCESLLIDMDANACTVNPIRL</sequence>
<name>A0ABQ8FK00_9FUNG</name>
<keyword evidence="3" id="KW-1185">Reference proteome</keyword>
<keyword evidence="1" id="KW-1133">Transmembrane helix</keyword>
<evidence type="ECO:0000256" key="1">
    <source>
        <dbReference type="SAM" id="Phobius"/>
    </source>
</evidence>
<feature type="transmembrane region" description="Helical" evidence="1">
    <location>
        <begin position="41"/>
        <end position="61"/>
    </location>
</feature>
<accession>A0ABQ8FK00</accession>
<feature type="transmembrane region" description="Helical" evidence="1">
    <location>
        <begin position="219"/>
        <end position="247"/>
    </location>
</feature>
<dbReference type="InterPro" id="IPR031606">
    <property type="entry name" value="Kch1/2"/>
</dbReference>
<dbReference type="PANTHER" id="PTHR36424:SF1">
    <property type="entry name" value="LOW AFFINITY K(+) TRANSPORTER 1-RELATED"/>
    <property type="match status" value="1"/>
</dbReference>
<keyword evidence="1" id="KW-0812">Transmembrane</keyword>
<keyword evidence="1" id="KW-0472">Membrane</keyword>
<reference evidence="2 3" key="1">
    <citation type="submission" date="2021-02" db="EMBL/GenBank/DDBJ databases">
        <title>Variation within the Batrachochytrium salamandrivorans European outbreak.</title>
        <authorList>
            <person name="Kelly M."/>
            <person name="Pasmans F."/>
            <person name="Shea T.P."/>
            <person name="Munoz J.F."/>
            <person name="Carranza S."/>
            <person name="Cuomo C.A."/>
            <person name="Martel A."/>
        </authorList>
    </citation>
    <scope>NUCLEOTIDE SEQUENCE [LARGE SCALE GENOMIC DNA]</scope>
    <source>
        <strain evidence="2 3">AMFP18/2</strain>
    </source>
</reference>
<organism evidence="2 3">
    <name type="scientific">Batrachochytrium salamandrivorans</name>
    <dbReference type="NCBI Taxonomy" id="1357716"/>
    <lineage>
        <taxon>Eukaryota</taxon>
        <taxon>Fungi</taxon>
        <taxon>Fungi incertae sedis</taxon>
        <taxon>Chytridiomycota</taxon>
        <taxon>Chytridiomycota incertae sedis</taxon>
        <taxon>Chytridiomycetes</taxon>
        <taxon>Rhizophydiales</taxon>
        <taxon>Rhizophydiales incertae sedis</taxon>
        <taxon>Batrachochytrium</taxon>
    </lineage>
</organism>
<dbReference type="Pfam" id="PF16944">
    <property type="entry name" value="KCH"/>
    <property type="match status" value="1"/>
</dbReference>
<dbReference type="EMBL" id="JAFCIX010000063">
    <property type="protein sequence ID" value="KAH6599614.1"/>
    <property type="molecule type" value="Genomic_DNA"/>
</dbReference>